<dbReference type="Proteomes" id="UP000282184">
    <property type="component" value="Unassembled WGS sequence"/>
</dbReference>
<dbReference type="AlphaFoldDB" id="A0A3S0H736"/>
<reference evidence="2 3" key="1">
    <citation type="submission" date="2018-12" db="EMBL/GenBank/DDBJ databases">
        <title>Hymenobacter gummosus sp. nov., isolated from a spring.</title>
        <authorList>
            <person name="Nie L."/>
        </authorList>
    </citation>
    <scope>NUCLEOTIDE SEQUENCE [LARGE SCALE GENOMIC DNA]</scope>
    <source>
        <strain evidence="2 3">KCTC 52166</strain>
    </source>
</reference>
<accession>A0A3S0H736</accession>
<proteinExistence type="predicted"/>
<feature type="transmembrane region" description="Helical" evidence="1">
    <location>
        <begin position="135"/>
        <end position="161"/>
    </location>
</feature>
<dbReference type="RefSeq" id="WP_126694931.1">
    <property type="nucleotide sequence ID" value="NZ_RXOF01000013.1"/>
</dbReference>
<keyword evidence="3" id="KW-1185">Reference proteome</keyword>
<name>A0A3S0H736_9BACT</name>
<keyword evidence="1" id="KW-0472">Membrane</keyword>
<keyword evidence="1" id="KW-1133">Transmembrane helix</keyword>
<gene>
    <name evidence="2" type="ORF">EJV47_19740</name>
</gene>
<evidence type="ECO:0000256" key="1">
    <source>
        <dbReference type="SAM" id="Phobius"/>
    </source>
</evidence>
<evidence type="ECO:0000313" key="2">
    <source>
        <dbReference type="EMBL" id="RTQ47132.1"/>
    </source>
</evidence>
<feature type="transmembrane region" description="Helical" evidence="1">
    <location>
        <begin position="109"/>
        <end position="129"/>
    </location>
</feature>
<feature type="transmembrane region" description="Helical" evidence="1">
    <location>
        <begin position="21"/>
        <end position="41"/>
    </location>
</feature>
<sequence>MQQKPPRNTADFDHGKALRETILAALYVVGLVVLLIVLLAAPTATGQLVWGIVFGVAALPLLYWLGRVVVELIRPAGNTRRHRRGFVNKQVRQPRAWNRHPTKDSWDKLIPFVVGILSTLILLIIWGLATLLHTSFWAAFGWLLLILAGLYVLTLLISLLLKIFQKRH</sequence>
<keyword evidence="1" id="KW-0812">Transmembrane</keyword>
<dbReference type="OrthoDB" id="9965437at2"/>
<protein>
    <submittedName>
        <fullName evidence="2">Uncharacterized protein</fullName>
    </submittedName>
</protein>
<feature type="transmembrane region" description="Helical" evidence="1">
    <location>
        <begin position="47"/>
        <end position="65"/>
    </location>
</feature>
<evidence type="ECO:0000313" key="3">
    <source>
        <dbReference type="Proteomes" id="UP000282184"/>
    </source>
</evidence>
<comment type="caution">
    <text evidence="2">The sequence shown here is derived from an EMBL/GenBank/DDBJ whole genome shotgun (WGS) entry which is preliminary data.</text>
</comment>
<dbReference type="EMBL" id="RXOF01000013">
    <property type="protein sequence ID" value="RTQ47132.1"/>
    <property type="molecule type" value="Genomic_DNA"/>
</dbReference>
<organism evidence="2 3">
    <name type="scientific">Hymenobacter gummosus</name>
    <dbReference type="NCBI Taxonomy" id="1776032"/>
    <lineage>
        <taxon>Bacteria</taxon>
        <taxon>Pseudomonadati</taxon>
        <taxon>Bacteroidota</taxon>
        <taxon>Cytophagia</taxon>
        <taxon>Cytophagales</taxon>
        <taxon>Hymenobacteraceae</taxon>
        <taxon>Hymenobacter</taxon>
    </lineage>
</organism>